<dbReference type="NCBIfam" id="TIGR01449">
    <property type="entry name" value="PGP_bact"/>
    <property type="match status" value="1"/>
</dbReference>
<dbReference type="GO" id="GO:0005975">
    <property type="term" value="P:carbohydrate metabolic process"/>
    <property type="evidence" value="ECO:0007669"/>
    <property type="project" value="InterPro"/>
</dbReference>
<comment type="catalytic activity">
    <reaction evidence="1 10">
        <text>2-phosphoglycolate + H2O = glycolate + phosphate</text>
        <dbReference type="Rhea" id="RHEA:14369"/>
        <dbReference type="ChEBI" id="CHEBI:15377"/>
        <dbReference type="ChEBI" id="CHEBI:29805"/>
        <dbReference type="ChEBI" id="CHEBI:43474"/>
        <dbReference type="ChEBI" id="CHEBI:58033"/>
        <dbReference type="EC" id="3.1.3.18"/>
    </reaction>
</comment>
<dbReference type="GO" id="GO:0005829">
    <property type="term" value="C:cytosol"/>
    <property type="evidence" value="ECO:0007669"/>
    <property type="project" value="TreeGrafter"/>
</dbReference>
<dbReference type="PANTHER" id="PTHR43434">
    <property type="entry name" value="PHOSPHOGLYCOLATE PHOSPHATASE"/>
    <property type="match status" value="1"/>
</dbReference>
<dbReference type="GO" id="GO:0006281">
    <property type="term" value="P:DNA repair"/>
    <property type="evidence" value="ECO:0007669"/>
    <property type="project" value="TreeGrafter"/>
</dbReference>
<evidence type="ECO:0000256" key="3">
    <source>
        <dbReference type="ARBA" id="ARBA00004818"/>
    </source>
</evidence>
<name>A0A2W5K7T9_9GAMM</name>
<evidence type="ECO:0000256" key="1">
    <source>
        <dbReference type="ARBA" id="ARBA00000830"/>
    </source>
</evidence>
<comment type="similarity">
    <text evidence="4 10">Belongs to the HAD-like hydrolase superfamily. CbbY/CbbZ/Gph/YieH family.</text>
</comment>
<accession>A0A2W5K7T9</accession>
<dbReference type="Pfam" id="PF00702">
    <property type="entry name" value="Hydrolase"/>
    <property type="match status" value="1"/>
</dbReference>
<protein>
    <recommendedName>
        <fullName evidence="5 10">Phosphoglycolate phosphatase</fullName>
        <shortName evidence="10">PGP</shortName>
        <shortName evidence="10">PGPase</shortName>
        <ecNumber evidence="5 10">3.1.3.18</ecNumber>
    </recommendedName>
</protein>
<comment type="caution">
    <text evidence="12">The sequence shown here is derived from an EMBL/GenBank/DDBJ whole genome shotgun (WGS) entry which is preliminary data.</text>
</comment>
<dbReference type="NCBIfam" id="TIGR01549">
    <property type="entry name" value="HAD-SF-IA-v1"/>
    <property type="match status" value="1"/>
</dbReference>
<dbReference type="EC" id="3.1.3.18" evidence="5 10"/>
<proteinExistence type="inferred from homology"/>
<dbReference type="SFLD" id="SFLDG01129">
    <property type="entry name" value="C1.5:_HAD__Beta-PGM__Phosphata"/>
    <property type="match status" value="1"/>
</dbReference>
<evidence type="ECO:0000256" key="6">
    <source>
        <dbReference type="ARBA" id="ARBA00022723"/>
    </source>
</evidence>
<dbReference type="GO" id="GO:0046295">
    <property type="term" value="P:glycolate biosynthetic process"/>
    <property type="evidence" value="ECO:0007669"/>
    <property type="project" value="UniProtKB-UniRule"/>
</dbReference>
<dbReference type="InterPro" id="IPR023198">
    <property type="entry name" value="PGP-like_dom2"/>
</dbReference>
<dbReference type="GO" id="GO:0008967">
    <property type="term" value="F:phosphoglycolate phosphatase activity"/>
    <property type="evidence" value="ECO:0007669"/>
    <property type="project" value="UniProtKB-UniRule"/>
</dbReference>
<evidence type="ECO:0000313" key="12">
    <source>
        <dbReference type="EMBL" id="PZQ12049.1"/>
    </source>
</evidence>
<evidence type="ECO:0000256" key="2">
    <source>
        <dbReference type="ARBA" id="ARBA00001946"/>
    </source>
</evidence>
<dbReference type="PRINTS" id="PR00413">
    <property type="entry name" value="HADHALOGNASE"/>
</dbReference>
<feature type="active site" description="Nucleophile" evidence="10">
    <location>
        <position position="73"/>
    </location>
</feature>
<keyword evidence="9 10" id="KW-0119">Carbohydrate metabolism</keyword>
<dbReference type="InterPro" id="IPR023214">
    <property type="entry name" value="HAD_sf"/>
</dbReference>
<evidence type="ECO:0000256" key="8">
    <source>
        <dbReference type="ARBA" id="ARBA00022842"/>
    </source>
</evidence>
<evidence type="ECO:0000256" key="11">
    <source>
        <dbReference type="SAM" id="MobiDB-lite"/>
    </source>
</evidence>
<evidence type="ECO:0000256" key="9">
    <source>
        <dbReference type="ARBA" id="ARBA00023277"/>
    </source>
</evidence>
<keyword evidence="6 10" id="KW-0479">Metal-binding</keyword>
<feature type="binding site" evidence="10">
    <location>
        <position position="236"/>
    </location>
    <ligand>
        <name>Mg(2+)</name>
        <dbReference type="ChEBI" id="CHEBI:18420"/>
    </ligand>
</feature>
<dbReference type="UniPathway" id="UPA00865">
    <property type="reaction ID" value="UER00834"/>
</dbReference>
<evidence type="ECO:0000313" key="13">
    <source>
        <dbReference type="Proteomes" id="UP000249046"/>
    </source>
</evidence>
<dbReference type="FunFam" id="3.40.50.1000:FF:000022">
    <property type="entry name" value="Phosphoglycolate phosphatase"/>
    <property type="match status" value="1"/>
</dbReference>
<organism evidence="12 13">
    <name type="scientific">Rhodanobacter denitrificans</name>
    <dbReference type="NCBI Taxonomy" id="666685"/>
    <lineage>
        <taxon>Bacteria</taxon>
        <taxon>Pseudomonadati</taxon>
        <taxon>Pseudomonadota</taxon>
        <taxon>Gammaproteobacteria</taxon>
        <taxon>Lysobacterales</taxon>
        <taxon>Rhodanobacteraceae</taxon>
        <taxon>Rhodanobacter</taxon>
    </lineage>
</organism>
<dbReference type="InterPro" id="IPR006439">
    <property type="entry name" value="HAD-SF_hydro_IA"/>
</dbReference>
<reference evidence="12 13" key="1">
    <citation type="submission" date="2017-08" db="EMBL/GenBank/DDBJ databases">
        <title>Infants hospitalized years apart are colonized by the same room-sourced microbial strains.</title>
        <authorList>
            <person name="Brooks B."/>
            <person name="Olm M.R."/>
            <person name="Firek B.A."/>
            <person name="Baker R."/>
            <person name="Thomas B.C."/>
            <person name="Morowitz M.J."/>
            <person name="Banfield J.F."/>
        </authorList>
    </citation>
    <scope>NUCLEOTIDE SEQUENCE [LARGE SCALE GENOMIC DNA]</scope>
    <source>
        <strain evidence="12">S2_005_003_R2_42</strain>
    </source>
</reference>
<feature type="binding site" evidence="10">
    <location>
        <position position="73"/>
    </location>
    <ligand>
        <name>Mg(2+)</name>
        <dbReference type="ChEBI" id="CHEBI:18420"/>
    </ligand>
</feature>
<gene>
    <name evidence="12" type="primary">gph</name>
    <name evidence="12" type="ORF">DI564_13880</name>
</gene>
<dbReference type="PANTHER" id="PTHR43434:SF1">
    <property type="entry name" value="PHOSPHOGLYCOLATE PHOSPHATASE"/>
    <property type="match status" value="1"/>
</dbReference>
<dbReference type="Proteomes" id="UP000249046">
    <property type="component" value="Unassembled WGS sequence"/>
</dbReference>
<dbReference type="Gene3D" id="3.40.50.1000">
    <property type="entry name" value="HAD superfamily/HAD-like"/>
    <property type="match status" value="1"/>
</dbReference>
<dbReference type="NCBIfam" id="TIGR01509">
    <property type="entry name" value="HAD-SF-IA-v3"/>
    <property type="match status" value="1"/>
</dbReference>
<dbReference type="SFLD" id="SFLDG01135">
    <property type="entry name" value="C1.5.6:_HAD__Beta-PGM__Phospha"/>
    <property type="match status" value="1"/>
</dbReference>
<dbReference type="SFLD" id="SFLDS00003">
    <property type="entry name" value="Haloacid_Dehalogenase"/>
    <property type="match status" value="1"/>
</dbReference>
<comment type="function">
    <text evidence="10">Specifically catalyzes the dephosphorylation of 2-phosphoglycolate. Is involved in the dissimilation of the intracellular 2-phosphoglycolate formed during the DNA repair of 3'-phosphoglycolate ends, a major class of DNA lesions induced by oxidative stress.</text>
</comment>
<dbReference type="InterPro" id="IPR037512">
    <property type="entry name" value="PGPase_prok"/>
</dbReference>
<keyword evidence="8 10" id="KW-0460">Magnesium</keyword>
<dbReference type="InterPro" id="IPR050155">
    <property type="entry name" value="HAD-like_hydrolase_sf"/>
</dbReference>
<dbReference type="SUPFAM" id="SSF56784">
    <property type="entry name" value="HAD-like"/>
    <property type="match status" value="1"/>
</dbReference>
<comment type="pathway">
    <text evidence="3 10">Organic acid metabolism; glycolate biosynthesis; glycolate from 2-phosphoglycolate: step 1/1.</text>
</comment>
<keyword evidence="7 10" id="KW-0378">Hydrolase</keyword>
<dbReference type="InterPro" id="IPR036412">
    <property type="entry name" value="HAD-like_sf"/>
</dbReference>
<evidence type="ECO:0000256" key="5">
    <source>
        <dbReference type="ARBA" id="ARBA00013078"/>
    </source>
</evidence>
<sequence>MSAPHRRSPAIRALAEGKGRPIRRARRRTSPRRARRPFPSASAWCTHAFVPAPLRRSCVTTPLDRPIRGVLFDLDGTLVDSLADIHAAVAATLADLGLPVPGAATVRGYIGNGVRVLLERALSGALGHAPDAALAARAEAVFDPHYAAQNGRSARLYPGVSEGLAAFAARGLPMAVVTNKPQRFSEALLAMLGIADRFATVVGGDVAAQRKPHAEPLLLACARIGVAPADALMIGDSAIDAAAARAAGTALVLVGYGYHHDAAADPHTRVVDRIDAIPALFAVPAPRAGTGR</sequence>
<dbReference type="EMBL" id="QFPO01000014">
    <property type="protein sequence ID" value="PZQ12049.1"/>
    <property type="molecule type" value="Genomic_DNA"/>
</dbReference>
<evidence type="ECO:0000256" key="10">
    <source>
        <dbReference type="HAMAP-Rule" id="MF_00495"/>
    </source>
</evidence>
<evidence type="ECO:0000256" key="4">
    <source>
        <dbReference type="ARBA" id="ARBA00006171"/>
    </source>
</evidence>
<feature type="compositionally biased region" description="Basic residues" evidence="11">
    <location>
        <begin position="20"/>
        <end position="36"/>
    </location>
</feature>
<dbReference type="Gene3D" id="1.10.150.240">
    <property type="entry name" value="Putative phosphatase, domain 2"/>
    <property type="match status" value="1"/>
</dbReference>
<feature type="binding site" evidence="10">
    <location>
        <position position="75"/>
    </location>
    <ligand>
        <name>Mg(2+)</name>
        <dbReference type="ChEBI" id="CHEBI:18420"/>
    </ligand>
</feature>
<dbReference type="GO" id="GO:0046872">
    <property type="term" value="F:metal ion binding"/>
    <property type="evidence" value="ECO:0007669"/>
    <property type="project" value="UniProtKB-KW"/>
</dbReference>
<evidence type="ECO:0000256" key="7">
    <source>
        <dbReference type="ARBA" id="ARBA00022801"/>
    </source>
</evidence>
<dbReference type="HAMAP" id="MF_00495">
    <property type="entry name" value="GPH_hydrolase_bact"/>
    <property type="match status" value="1"/>
</dbReference>
<dbReference type="AlphaFoldDB" id="A0A2W5K7T9"/>
<feature type="region of interest" description="Disordered" evidence="11">
    <location>
        <begin position="14"/>
        <end position="38"/>
    </location>
</feature>
<comment type="cofactor">
    <cofactor evidence="2 10">
        <name>Mg(2+)</name>
        <dbReference type="ChEBI" id="CHEBI:18420"/>
    </cofactor>
</comment>